<organism evidence="2 3">
    <name type="scientific">Streptomyces mirabilis</name>
    <dbReference type="NCBI Taxonomy" id="68239"/>
    <lineage>
        <taxon>Bacteria</taxon>
        <taxon>Bacillati</taxon>
        <taxon>Actinomycetota</taxon>
        <taxon>Actinomycetes</taxon>
        <taxon>Kitasatosporales</taxon>
        <taxon>Streptomycetaceae</taxon>
        <taxon>Streptomyces</taxon>
    </lineage>
</organism>
<protein>
    <submittedName>
        <fullName evidence="2">Uncharacterized protein</fullName>
    </submittedName>
</protein>
<gene>
    <name evidence="2" type="ORF">SAMN02787118_1263</name>
</gene>
<feature type="compositionally biased region" description="Low complexity" evidence="1">
    <location>
        <begin position="88"/>
        <end position="104"/>
    </location>
</feature>
<dbReference type="Proteomes" id="UP000181942">
    <property type="component" value="Unassembled WGS sequence"/>
</dbReference>
<dbReference type="EMBL" id="FONR01000026">
    <property type="protein sequence ID" value="SFG68307.1"/>
    <property type="molecule type" value="Genomic_DNA"/>
</dbReference>
<sequence length="127" mass="14080">MNPDLDDWARGLHDAVRDTIEAIGGDVAAIDHDPLTAESVLDDFVSRLPWREFETDDWIWLHTQLVAYVGEVLPVLHLMVLAPKRALPSGRRRLSSSGPSRGSATPARFRPYPPKSGTRGVGRRSGR</sequence>
<evidence type="ECO:0000313" key="3">
    <source>
        <dbReference type="Proteomes" id="UP000181942"/>
    </source>
</evidence>
<evidence type="ECO:0000313" key="2">
    <source>
        <dbReference type="EMBL" id="SFG68307.1"/>
    </source>
</evidence>
<name>A0A1I2TY76_9ACTN</name>
<reference evidence="2 3" key="1">
    <citation type="submission" date="2016-10" db="EMBL/GenBank/DDBJ databases">
        <authorList>
            <person name="de Groot N.N."/>
        </authorList>
    </citation>
    <scope>NUCLEOTIDE SEQUENCE [LARGE SCALE GENOMIC DNA]</scope>
    <source>
        <strain evidence="2 3">OK461</strain>
    </source>
</reference>
<proteinExistence type="predicted"/>
<dbReference type="AlphaFoldDB" id="A0A1I2TY76"/>
<accession>A0A1I2TY76</accession>
<evidence type="ECO:0000256" key="1">
    <source>
        <dbReference type="SAM" id="MobiDB-lite"/>
    </source>
</evidence>
<feature type="region of interest" description="Disordered" evidence="1">
    <location>
        <begin position="88"/>
        <end position="127"/>
    </location>
</feature>